<dbReference type="PhylomeDB" id="B3S6H1"/>
<evidence type="ECO:0000256" key="1">
    <source>
        <dbReference type="ARBA" id="ARBA00005272"/>
    </source>
</evidence>
<dbReference type="InterPro" id="IPR045024">
    <property type="entry name" value="NDH-2"/>
</dbReference>
<dbReference type="KEGG" id="tad:TRIADDRAFT_2088"/>
<feature type="domain" description="FAD/NAD(P)-binding" evidence="6">
    <location>
        <begin position="1"/>
        <end position="322"/>
    </location>
</feature>
<dbReference type="GeneID" id="6757120"/>
<dbReference type="GO" id="GO:0003954">
    <property type="term" value="F:NADH dehydrogenase activity"/>
    <property type="evidence" value="ECO:0007669"/>
    <property type="project" value="InterPro"/>
</dbReference>
<dbReference type="GO" id="GO:0005739">
    <property type="term" value="C:mitochondrion"/>
    <property type="evidence" value="ECO:0000318"/>
    <property type="project" value="GO_Central"/>
</dbReference>
<evidence type="ECO:0000256" key="4">
    <source>
        <dbReference type="ARBA" id="ARBA00023002"/>
    </source>
</evidence>
<dbReference type="EMBL" id="DS985252">
    <property type="protein sequence ID" value="EDV21619.1"/>
    <property type="molecule type" value="Genomic_DNA"/>
</dbReference>
<reference evidence="8 9" key="1">
    <citation type="journal article" date="2008" name="Nature">
        <title>The Trichoplax genome and the nature of placozoans.</title>
        <authorList>
            <person name="Srivastava M."/>
            <person name="Begovic E."/>
            <person name="Chapman J."/>
            <person name="Putnam N.H."/>
            <person name="Hellsten U."/>
            <person name="Kawashima T."/>
            <person name="Kuo A."/>
            <person name="Mitros T."/>
            <person name="Salamov A."/>
            <person name="Carpenter M.L."/>
            <person name="Signorovitch A.Y."/>
            <person name="Moreno M.A."/>
            <person name="Kamm K."/>
            <person name="Grimwood J."/>
            <person name="Schmutz J."/>
            <person name="Shapiro H."/>
            <person name="Grigoriev I.V."/>
            <person name="Buss L.W."/>
            <person name="Schierwater B."/>
            <person name="Dellaporta S.L."/>
            <person name="Rokhsar D.S."/>
        </authorList>
    </citation>
    <scope>NUCLEOTIDE SEQUENCE [LARGE SCALE GENOMIC DNA]</scope>
    <source>
        <strain evidence="8 9">Grell-BS-1999</strain>
    </source>
</reference>
<sequence length="407" mass="46257">QLVILGTGWGGFALLKNIDKRKYDVVVVSPRNHFLFTPLLPSTTVGTLEFRSIIDPIRNHGFRDEKHFHLAEAEDIEFKRKIISCRSALQPSLTYELKYNKLAICVGAVPNTFGVPGVYEHAYFLKEIADARAIRHRILRNFELSTESVIKDEDRKRLLHTVIVGGGPTGVEFGAELYDFIIQDVAKIFPSLQNMVHVTLVESREILPSFDDRLRAHAEKKIGKRERMKLLRGTVAEVNHDGIKLTDGTNIQCGLTVWSAGLAPRELTTRLDLPKTKQGQVIVDNYLHTIKQDVEGVYALGDCSYLQSTPLPCTAQVAEREGKYLAKVLSSSQSAPKPFFFKSLGMLAYVGEQDSLTDLPYVKWQGFKSWILWHLAYTTRLGSWRLRMQVPIDWFKTFIYGRDISRF</sequence>
<dbReference type="Gene3D" id="3.50.50.100">
    <property type="match status" value="1"/>
</dbReference>
<dbReference type="PANTHER" id="PTHR43706:SF13">
    <property type="entry name" value="NADH DEHYDROGENASE-RELATED"/>
    <property type="match status" value="1"/>
</dbReference>
<feature type="non-terminal residue" evidence="8">
    <location>
        <position position="407"/>
    </location>
</feature>
<dbReference type="HOGENOM" id="CLU_021377_1_3_1"/>
<dbReference type="InParanoid" id="B3S6H1"/>
<dbReference type="InterPro" id="IPR036188">
    <property type="entry name" value="FAD/NAD-bd_sf"/>
</dbReference>
<proteinExistence type="inferred from homology"/>
<evidence type="ECO:0000259" key="6">
    <source>
        <dbReference type="Pfam" id="PF07992"/>
    </source>
</evidence>
<keyword evidence="5" id="KW-0520">NAD</keyword>
<dbReference type="RefSeq" id="XP_002115767.1">
    <property type="nucleotide sequence ID" value="XM_002115731.2"/>
</dbReference>
<keyword evidence="2" id="KW-0285">Flavoprotein</keyword>
<keyword evidence="4" id="KW-0560">Oxidoreductase</keyword>
<comment type="similarity">
    <text evidence="1">Belongs to the NADH dehydrogenase family.</text>
</comment>
<name>B3S6H1_TRIAD</name>
<dbReference type="CTD" id="6757120"/>
<dbReference type="Pfam" id="PF07992">
    <property type="entry name" value="Pyr_redox_2"/>
    <property type="match status" value="1"/>
</dbReference>
<dbReference type="OMA" id="DHCIFLD"/>
<dbReference type="PANTHER" id="PTHR43706">
    <property type="entry name" value="NADH DEHYDROGENASE"/>
    <property type="match status" value="1"/>
</dbReference>
<organism evidence="8 9">
    <name type="scientific">Trichoplax adhaerens</name>
    <name type="common">Trichoplax reptans</name>
    <dbReference type="NCBI Taxonomy" id="10228"/>
    <lineage>
        <taxon>Eukaryota</taxon>
        <taxon>Metazoa</taxon>
        <taxon>Placozoa</taxon>
        <taxon>Uniplacotomia</taxon>
        <taxon>Trichoplacea</taxon>
        <taxon>Trichoplacidae</taxon>
        <taxon>Trichoplax</taxon>
    </lineage>
</organism>
<keyword evidence="3" id="KW-0274">FAD</keyword>
<evidence type="ECO:0000256" key="5">
    <source>
        <dbReference type="ARBA" id="ARBA00023027"/>
    </source>
</evidence>
<protein>
    <submittedName>
        <fullName evidence="8">Uncharacterized protein</fullName>
    </submittedName>
</protein>
<dbReference type="Pfam" id="PF22366">
    <property type="entry name" value="NDH2_C"/>
    <property type="match status" value="1"/>
</dbReference>
<evidence type="ECO:0000313" key="8">
    <source>
        <dbReference type="EMBL" id="EDV21619.1"/>
    </source>
</evidence>
<dbReference type="PRINTS" id="PR00368">
    <property type="entry name" value="FADPNR"/>
</dbReference>
<dbReference type="InterPro" id="IPR023753">
    <property type="entry name" value="FAD/NAD-binding_dom"/>
</dbReference>
<dbReference type="OrthoDB" id="3244603at2759"/>
<dbReference type="AlphaFoldDB" id="B3S6H1"/>
<keyword evidence="9" id="KW-1185">Reference proteome</keyword>
<evidence type="ECO:0000259" key="7">
    <source>
        <dbReference type="Pfam" id="PF22366"/>
    </source>
</evidence>
<dbReference type="STRING" id="10228.B3S6H1"/>
<gene>
    <name evidence="8" type="ORF">TRIADDRAFT_2088</name>
</gene>
<evidence type="ECO:0000256" key="2">
    <source>
        <dbReference type="ARBA" id="ARBA00022630"/>
    </source>
</evidence>
<evidence type="ECO:0000313" key="9">
    <source>
        <dbReference type="Proteomes" id="UP000009022"/>
    </source>
</evidence>
<dbReference type="PRINTS" id="PR00411">
    <property type="entry name" value="PNDRDTASEI"/>
</dbReference>
<dbReference type="eggNOG" id="KOG2495">
    <property type="taxonomic scope" value="Eukaryota"/>
</dbReference>
<dbReference type="Proteomes" id="UP000009022">
    <property type="component" value="Unassembled WGS sequence"/>
</dbReference>
<dbReference type="InterPro" id="IPR054585">
    <property type="entry name" value="NDH2-like_C"/>
</dbReference>
<dbReference type="GO" id="GO:0016491">
    <property type="term" value="F:oxidoreductase activity"/>
    <property type="evidence" value="ECO:0000318"/>
    <property type="project" value="GO_Central"/>
</dbReference>
<evidence type="ECO:0000256" key="3">
    <source>
        <dbReference type="ARBA" id="ARBA00022827"/>
    </source>
</evidence>
<accession>B3S6H1</accession>
<feature type="domain" description="External alternative NADH-ubiquinone oxidoreductase-like C-terminal" evidence="7">
    <location>
        <begin position="345"/>
        <end position="403"/>
    </location>
</feature>
<dbReference type="SUPFAM" id="SSF51905">
    <property type="entry name" value="FAD/NAD(P)-binding domain"/>
    <property type="match status" value="2"/>
</dbReference>
<feature type="non-terminal residue" evidence="8">
    <location>
        <position position="1"/>
    </location>
</feature>